<dbReference type="EMBL" id="DYYQ01000019">
    <property type="protein sequence ID" value="HJE49244.1"/>
    <property type="molecule type" value="Genomic_DNA"/>
</dbReference>
<proteinExistence type="predicted"/>
<reference evidence="1" key="2">
    <citation type="submission" date="2021-09" db="EMBL/GenBank/DDBJ databases">
        <authorList>
            <person name="Gilroy R."/>
        </authorList>
    </citation>
    <scope>NUCLEOTIDE SEQUENCE</scope>
    <source>
        <strain evidence="1">CHK192-2623</strain>
    </source>
</reference>
<dbReference type="AlphaFoldDB" id="A0A921EJE7"/>
<gene>
    <name evidence="1" type="ORF">K8V69_03555</name>
</gene>
<organism evidence="1 2">
    <name type="scientific">Lactobacillus johnsonii</name>
    <dbReference type="NCBI Taxonomy" id="33959"/>
    <lineage>
        <taxon>Bacteria</taxon>
        <taxon>Bacillati</taxon>
        <taxon>Bacillota</taxon>
        <taxon>Bacilli</taxon>
        <taxon>Lactobacillales</taxon>
        <taxon>Lactobacillaceae</taxon>
        <taxon>Lactobacillus</taxon>
    </lineage>
</organism>
<dbReference type="Proteomes" id="UP000732527">
    <property type="component" value="Unassembled WGS sequence"/>
</dbReference>
<evidence type="ECO:0000313" key="1">
    <source>
        <dbReference type="EMBL" id="HJE49244.1"/>
    </source>
</evidence>
<reference evidence="1" key="1">
    <citation type="journal article" date="2021" name="PeerJ">
        <title>Extensive microbial diversity within the chicken gut microbiome revealed by metagenomics and culture.</title>
        <authorList>
            <person name="Gilroy R."/>
            <person name="Ravi A."/>
            <person name="Getino M."/>
            <person name="Pursley I."/>
            <person name="Horton D.L."/>
            <person name="Alikhan N.F."/>
            <person name="Baker D."/>
            <person name="Gharbi K."/>
            <person name="Hall N."/>
            <person name="Watson M."/>
            <person name="Adriaenssens E.M."/>
            <person name="Foster-Nyarko E."/>
            <person name="Jarju S."/>
            <person name="Secka A."/>
            <person name="Antonio M."/>
            <person name="Oren A."/>
            <person name="Chaudhuri R.R."/>
            <person name="La Ragione R."/>
            <person name="Hildebrand F."/>
            <person name="Pallen M.J."/>
        </authorList>
    </citation>
    <scope>NUCLEOTIDE SEQUENCE</scope>
    <source>
        <strain evidence="1">CHK192-2623</strain>
    </source>
</reference>
<evidence type="ECO:0000313" key="2">
    <source>
        <dbReference type="Proteomes" id="UP000732527"/>
    </source>
</evidence>
<sequence>MTKNKTKSNDNMVWLTDGKFSEEYFNYLEAKGNGNLDKISKFNKAKSH</sequence>
<protein>
    <submittedName>
        <fullName evidence="1">Uncharacterized protein</fullName>
    </submittedName>
</protein>
<comment type="caution">
    <text evidence="1">The sequence shown here is derived from an EMBL/GenBank/DDBJ whole genome shotgun (WGS) entry which is preliminary data.</text>
</comment>
<accession>A0A921EJE7</accession>
<name>A0A921EJE7_LACJH</name>